<evidence type="ECO:0000256" key="1">
    <source>
        <dbReference type="SAM" id="Phobius"/>
    </source>
</evidence>
<comment type="caution">
    <text evidence="2">The sequence shown here is derived from an EMBL/GenBank/DDBJ whole genome shotgun (WGS) entry which is preliminary data.</text>
</comment>
<dbReference type="PANTHER" id="PTHR34219">
    <property type="entry name" value="IRON-REGULATED INNER MEMBRANE PROTEIN-RELATED"/>
    <property type="match status" value="1"/>
</dbReference>
<accession>A0A318U7A2</accession>
<dbReference type="EMBL" id="QKLU01000010">
    <property type="protein sequence ID" value="PYF69522.1"/>
    <property type="molecule type" value="Genomic_DNA"/>
</dbReference>
<dbReference type="Pfam" id="PF03929">
    <property type="entry name" value="PepSY_TM"/>
    <property type="match status" value="1"/>
</dbReference>
<name>A0A318U7A2_9SPHI</name>
<proteinExistence type="predicted"/>
<evidence type="ECO:0000313" key="3">
    <source>
        <dbReference type="Proteomes" id="UP000248198"/>
    </source>
</evidence>
<dbReference type="InterPro" id="IPR005625">
    <property type="entry name" value="PepSY-ass_TM"/>
</dbReference>
<dbReference type="AlphaFoldDB" id="A0A318U7A2"/>
<evidence type="ECO:0000313" key="2">
    <source>
        <dbReference type="EMBL" id="PYF69522.1"/>
    </source>
</evidence>
<gene>
    <name evidence="2" type="ORF">B0O44_110162</name>
</gene>
<protein>
    <submittedName>
        <fullName evidence="2">Putative iron-regulated membrane protein</fullName>
    </submittedName>
</protein>
<sequence>MLNKRIRHPHKNKSKKSLFRRISDWLHLWLGISSGLIIIIVALTGCIYAFQVEISQWLYKDQIFIQANPSAKTLPLSQLVQKAEQALGGQKKVNFLTTYRDPSRAWEFYTYKPGDEKALTYFGTIDYFDLVFMDPHSGKVTGIQDGKYNFFNIVKYLHWSLLLNDKYGQQIVGWATFIFVIILITGLIHWWPKKWNKTNRDKSFKVKWKAGFKRLNYDLHNVPGFYAMLISLVLALSGMVWAFQWFQNTVYVIASGSFSPPANDSFKSDSTKTISANPFDVAFEQAKQAMPKADRIGMSPASGAEGVIYANGYQGKEVFYRTDGLQFDRYTGKLLHRKNYEDKNGGEKLISMNYDIHVGAILGLPGKIMAFSASLIIATLPVTGFIIWWGKRKKKKKPSPVL</sequence>
<dbReference type="Proteomes" id="UP000248198">
    <property type="component" value="Unassembled WGS sequence"/>
</dbReference>
<keyword evidence="3" id="KW-1185">Reference proteome</keyword>
<keyword evidence="1" id="KW-0812">Transmembrane</keyword>
<keyword evidence="1" id="KW-0472">Membrane</keyword>
<dbReference type="RefSeq" id="WP_110834473.1">
    <property type="nucleotide sequence ID" value="NZ_QKLU01000010.1"/>
</dbReference>
<feature type="transmembrane region" description="Helical" evidence="1">
    <location>
        <begin position="224"/>
        <end position="246"/>
    </location>
</feature>
<feature type="transmembrane region" description="Helical" evidence="1">
    <location>
        <begin position="171"/>
        <end position="191"/>
    </location>
</feature>
<keyword evidence="1" id="KW-1133">Transmembrane helix</keyword>
<dbReference type="PANTHER" id="PTHR34219:SF3">
    <property type="entry name" value="BLL7967 PROTEIN"/>
    <property type="match status" value="1"/>
</dbReference>
<feature type="transmembrane region" description="Helical" evidence="1">
    <location>
        <begin position="25"/>
        <end position="50"/>
    </location>
</feature>
<organism evidence="2 3">
    <name type="scientific">Pedobacter nutrimenti</name>
    <dbReference type="NCBI Taxonomy" id="1241337"/>
    <lineage>
        <taxon>Bacteria</taxon>
        <taxon>Pseudomonadati</taxon>
        <taxon>Bacteroidota</taxon>
        <taxon>Sphingobacteriia</taxon>
        <taxon>Sphingobacteriales</taxon>
        <taxon>Sphingobacteriaceae</taxon>
        <taxon>Pedobacter</taxon>
    </lineage>
</organism>
<reference evidence="2 3" key="1">
    <citation type="submission" date="2018-06" db="EMBL/GenBank/DDBJ databases">
        <title>Genomic Encyclopedia of Archaeal and Bacterial Type Strains, Phase II (KMG-II): from individual species to whole genera.</title>
        <authorList>
            <person name="Goeker M."/>
        </authorList>
    </citation>
    <scope>NUCLEOTIDE SEQUENCE [LARGE SCALE GENOMIC DNA]</scope>
    <source>
        <strain evidence="2 3">DSM 27372</strain>
    </source>
</reference>
<dbReference type="OrthoDB" id="111691at2"/>
<feature type="transmembrane region" description="Helical" evidence="1">
    <location>
        <begin position="368"/>
        <end position="389"/>
    </location>
</feature>